<gene>
    <name evidence="1" type="ORF">AALO_G00169250</name>
</gene>
<accession>A0AAV6GCC4</accession>
<evidence type="ECO:0000313" key="2">
    <source>
        <dbReference type="Proteomes" id="UP000823561"/>
    </source>
</evidence>
<reference evidence="1" key="1">
    <citation type="submission" date="2020-10" db="EMBL/GenBank/DDBJ databases">
        <title>Chromosome-scale genome assembly of the Allis shad, Alosa alosa.</title>
        <authorList>
            <person name="Margot Z."/>
            <person name="Christophe K."/>
            <person name="Cabau C."/>
            <person name="Louis A."/>
            <person name="Berthelot C."/>
            <person name="Parey E."/>
            <person name="Roest Crollius H."/>
            <person name="Montfort J."/>
            <person name="Robinson-Rechavi M."/>
            <person name="Bucao C."/>
            <person name="Bouchez O."/>
            <person name="Gislard M."/>
            <person name="Lluch J."/>
            <person name="Milhes M."/>
            <person name="Lampietro C."/>
            <person name="Lopez Roques C."/>
            <person name="Donnadieu C."/>
            <person name="Braasch I."/>
            <person name="Desvignes T."/>
            <person name="Postlethwait J."/>
            <person name="Bobe J."/>
            <person name="Guiguen Y."/>
        </authorList>
    </citation>
    <scope>NUCLEOTIDE SEQUENCE</scope>
    <source>
        <strain evidence="1">M-15738</strain>
        <tissue evidence="1">Blood</tissue>
    </source>
</reference>
<proteinExistence type="predicted"/>
<sequence>MGNWGRMADLYSFLIHTSILSTLFMVTLAVDRAMLCEEDSLLVEMSRDVEIPSECVLSCTAQTYGRMLLRQDIQTVRFKCSYTGDKGEYCWPTRISCSAGESLLQAYVILPVHKSTISGESPGLQTTSVTHKNLLRPHRGQVPLSDECGLFYNVMDYFGGTKWEPFFCVKVVPHHHILGESMRCPPFLVTVWQKQNHSPVNHGEG</sequence>
<dbReference type="EMBL" id="JADWDJ010000012">
    <property type="protein sequence ID" value="KAG5272783.1"/>
    <property type="molecule type" value="Genomic_DNA"/>
</dbReference>
<protein>
    <recommendedName>
        <fullName evidence="3">Sushi domain-containing protein</fullName>
    </recommendedName>
</protein>
<evidence type="ECO:0000313" key="1">
    <source>
        <dbReference type="EMBL" id="KAG5272783.1"/>
    </source>
</evidence>
<dbReference type="Proteomes" id="UP000823561">
    <property type="component" value="Chromosome 12"/>
</dbReference>
<evidence type="ECO:0008006" key="3">
    <source>
        <dbReference type="Google" id="ProtNLM"/>
    </source>
</evidence>
<dbReference type="AlphaFoldDB" id="A0AAV6GCC4"/>
<organism evidence="1 2">
    <name type="scientific">Alosa alosa</name>
    <name type="common">allis shad</name>
    <dbReference type="NCBI Taxonomy" id="278164"/>
    <lineage>
        <taxon>Eukaryota</taxon>
        <taxon>Metazoa</taxon>
        <taxon>Chordata</taxon>
        <taxon>Craniata</taxon>
        <taxon>Vertebrata</taxon>
        <taxon>Euteleostomi</taxon>
        <taxon>Actinopterygii</taxon>
        <taxon>Neopterygii</taxon>
        <taxon>Teleostei</taxon>
        <taxon>Clupei</taxon>
        <taxon>Clupeiformes</taxon>
        <taxon>Clupeoidei</taxon>
        <taxon>Clupeidae</taxon>
        <taxon>Alosa</taxon>
    </lineage>
</organism>
<keyword evidence="2" id="KW-1185">Reference proteome</keyword>
<comment type="caution">
    <text evidence="1">The sequence shown here is derived from an EMBL/GenBank/DDBJ whole genome shotgun (WGS) entry which is preliminary data.</text>
</comment>
<name>A0AAV6GCC4_9TELE</name>